<dbReference type="AlphaFoldDB" id="A0A2P4THZ6"/>
<comment type="function">
    <text evidence="6">Microtubule inner protein (MIP) part of the dynein-decorated doublet microtubules (DMTs) in cilia axoneme, which is required for motile cilia beating.</text>
</comment>
<evidence type="ECO:0000256" key="1">
    <source>
        <dbReference type="ARBA" id="ARBA00004430"/>
    </source>
</evidence>
<proteinExistence type="predicted"/>
<name>A0A2P4THZ6_BAMTH</name>
<feature type="domain" description="DM10" evidence="8">
    <location>
        <begin position="415"/>
        <end position="522"/>
    </location>
</feature>
<evidence type="ECO:0000259" key="8">
    <source>
        <dbReference type="PROSITE" id="PS51336"/>
    </source>
</evidence>
<dbReference type="SMART" id="SM00676">
    <property type="entry name" value="DM10"/>
    <property type="match status" value="3"/>
</dbReference>
<dbReference type="Gene3D" id="1.10.238.10">
    <property type="entry name" value="EF-hand"/>
    <property type="match status" value="1"/>
</dbReference>
<evidence type="ECO:0000313" key="10">
    <source>
        <dbReference type="Proteomes" id="UP000237246"/>
    </source>
</evidence>
<evidence type="ECO:0000256" key="4">
    <source>
        <dbReference type="ARBA" id="ARBA00023212"/>
    </source>
</evidence>
<dbReference type="EMBL" id="PPHD01000114">
    <property type="protein sequence ID" value="POI35964.1"/>
    <property type="molecule type" value="Genomic_DNA"/>
</dbReference>
<dbReference type="FunFam" id="1.10.238.10:FF:000375">
    <property type="entry name" value="EF-hand domain-containing family member C2"/>
    <property type="match status" value="1"/>
</dbReference>
<dbReference type="GO" id="GO:0005874">
    <property type="term" value="C:microtubule"/>
    <property type="evidence" value="ECO:0007669"/>
    <property type="project" value="TreeGrafter"/>
</dbReference>
<comment type="caution">
    <text evidence="9">The sequence shown here is derived from an EMBL/GenBank/DDBJ whole genome shotgun (WGS) entry which is preliminary data.</text>
</comment>
<keyword evidence="10" id="KW-1185">Reference proteome</keyword>
<feature type="non-terminal residue" evidence="9">
    <location>
        <position position="1"/>
    </location>
</feature>
<evidence type="ECO:0000256" key="5">
    <source>
        <dbReference type="ARBA" id="ARBA00023273"/>
    </source>
</evidence>
<evidence type="ECO:0000313" key="9">
    <source>
        <dbReference type="EMBL" id="POI35964.1"/>
    </source>
</evidence>
<feature type="domain" description="DM10" evidence="8">
    <location>
        <begin position="212"/>
        <end position="353"/>
    </location>
</feature>
<keyword evidence="5" id="KW-0966">Cell projection</keyword>
<protein>
    <recommendedName>
        <fullName evidence="7">EF-hand domain-containing family member C2</fullName>
    </recommendedName>
</protein>
<gene>
    <name evidence="9" type="ORF">CIB84_000284</name>
</gene>
<feature type="domain" description="DM10" evidence="8">
    <location>
        <begin position="61"/>
        <end position="168"/>
    </location>
</feature>
<evidence type="ECO:0000256" key="6">
    <source>
        <dbReference type="ARBA" id="ARBA00035003"/>
    </source>
</evidence>
<evidence type="ECO:0000256" key="2">
    <source>
        <dbReference type="ARBA" id="ARBA00022490"/>
    </source>
</evidence>
<dbReference type="GO" id="GO:0005930">
    <property type="term" value="C:axoneme"/>
    <property type="evidence" value="ECO:0007669"/>
    <property type="project" value="UniProtKB-SubCell"/>
</dbReference>
<keyword evidence="3" id="KW-0677">Repeat</keyword>
<reference evidence="9 10" key="1">
    <citation type="submission" date="2018-01" db="EMBL/GenBank/DDBJ databases">
        <title>Comparison of the Chinese Bamboo Partridge and Red Junglefowl genome sequences highlights the importance of demography in genome evolution.</title>
        <authorList>
            <person name="Tiley G.P."/>
            <person name="Kimball R.T."/>
            <person name="Braun E.L."/>
            <person name="Burleigh J.G."/>
        </authorList>
    </citation>
    <scope>NUCLEOTIDE SEQUENCE [LARGE SCALE GENOMIC DNA]</scope>
    <source>
        <strain evidence="9">RTK389</strain>
        <tissue evidence="9">Blood</tissue>
    </source>
</reference>
<dbReference type="PANTHER" id="PTHR12086:SF11">
    <property type="entry name" value="EF-HAND DOMAIN-CONTAINING FAMILY MEMBER C2"/>
    <property type="match status" value="1"/>
</dbReference>
<dbReference type="Proteomes" id="UP000237246">
    <property type="component" value="Unassembled WGS sequence"/>
</dbReference>
<evidence type="ECO:0000256" key="7">
    <source>
        <dbReference type="ARBA" id="ARBA00039880"/>
    </source>
</evidence>
<dbReference type="GO" id="GO:0010975">
    <property type="term" value="P:regulation of neuron projection development"/>
    <property type="evidence" value="ECO:0007669"/>
    <property type="project" value="TreeGrafter"/>
</dbReference>
<keyword evidence="4" id="KW-0206">Cytoskeleton</keyword>
<comment type="subcellular location">
    <subcellularLocation>
        <location evidence="1">Cytoplasm</location>
        <location evidence="1">Cytoskeleton</location>
        <location evidence="1">Cilium axoneme</location>
    </subcellularLocation>
</comment>
<sequence>VGKEKFHKSQHWGYCNNVAMLLAEDKPGIGGEPLPGQKLKPKSSVFPAELGCGAPAWLAFDKQVLSFDAYFEEEVPDKNQEPYRIRHCKIYFYLEDDTIQVLEPQVKNSGIIQGTIIRRHRIPLPSPNEDQFYTIDHFNINIEVIFYARRYKITDCDQFTKHFLRKMGFKLNPPGNCPDDPYTKERQKILDSMNPLRPYERIDTLKQFLEHDGHVLRFYCVWDDPESLFHDPRELVLHYYLSDDTIDIKEIIPVNSGRDIVPLFLRRDKLPKYAPTGLYQPGTITSRTVLNVFGNSVGNRGRYILDNRKTGAVHQEFYRDSDLKIGAVINVWGRQIMLCDCDEFTKDYYRTKYGIEDFTPVPYKALPPPKAEKPIPPYTGFGSEEDSLCSCMSLLLKPPQKDFKKFMEKDRCGLESNTLRFLAKLVTDSPIDKDRKFIICYFLSDDTISVFEHPQRNTGIIGGKFLEKGRIKKPGQELFKSEPSEYFKAQDLFIGGRVCFHGHNFLLVDADEYTINYMEKHANEFAVADTGFIFKKLKDIAEPRSQEIRQVFAAADPQHTKVIEYDPFRNLIVSITDGAFSEHEIMTLGRHYGEKEEYEMDHHFLLAKAQEQLKKNSFENFEQLSTVLVYNDREKCGVLPYETCRSICKSFKLPLSDDLLQTILTMFEDDHKQVNYKKFVDAVNWRENQIPAFHTIKLPPKNEDDWNGQPPFLPVKRIKYLPLLDDLFGKEE</sequence>
<dbReference type="Pfam" id="PF06565">
    <property type="entry name" value="DM10_dom"/>
    <property type="match status" value="4"/>
</dbReference>
<evidence type="ECO:0000256" key="3">
    <source>
        <dbReference type="ARBA" id="ARBA00022737"/>
    </source>
</evidence>
<dbReference type="OrthoDB" id="10255210at2759"/>
<dbReference type="FunFam" id="2.30.29.170:FF:000001">
    <property type="entry name" value="EF-hand domain containing 1"/>
    <property type="match status" value="1"/>
</dbReference>
<dbReference type="Gene3D" id="2.30.29.170">
    <property type="match status" value="3"/>
</dbReference>
<dbReference type="InterPro" id="IPR011992">
    <property type="entry name" value="EF-hand-dom_pair"/>
</dbReference>
<dbReference type="FunFam" id="2.30.29.170:FF:000002">
    <property type="entry name" value="EF-hand domain (C-terminal) containing 1"/>
    <property type="match status" value="1"/>
</dbReference>
<dbReference type="PROSITE" id="PS51336">
    <property type="entry name" value="DM10"/>
    <property type="match status" value="3"/>
</dbReference>
<dbReference type="InterPro" id="IPR006602">
    <property type="entry name" value="DM10_dom"/>
</dbReference>
<keyword evidence="2" id="KW-0963">Cytoplasm</keyword>
<dbReference type="InterPro" id="IPR040193">
    <property type="entry name" value="EFHC1/EFHC2/EFHB"/>
</dbReference>
<dbReference type="PANTHER" id="PTHR12086">
    <property type="entry name" value="EF-HAND DOMAIN C-TERMINAL CONTAINING PROTEIN"/>
    <property type="match status" value="1"/>
</dbReference>
<organism evidence="9 10">
    <name type="scientific">Bambusicola thoracicus</name>
    <name type="common">Chinese bamboo-partridge</name>
    <name type="synonym">Perdix thoracica</name>
    <dbReference type="NCBI Taxonomy" id="9083"/>
    <lineage>
        <taxon>Eukaryota</taxon>
        <taxon>Metazoa</taxon>
        <taxon>Chordata</taxon>
        <taxon>Craniata</taxon>
        <taxon>Vertebrata</taxon>
        <taxon>Euteleostomi</taxon>
        <taxon>Archelosauria</taxon>
        <taxon>Archosauria</taxon>
        <taxon>Dinosauria</taxon>
        <taxon>Saurischia</taxon>
        <taxon>Theropoda</taxon>
        <taxon>Coelurosauria</taxon>
        <taxon>Aves</taxon>
        <taxon>Neognathae</taxon>
        <taxon>Galloanserae</taxon>
        <taxon>Galliformes</taxon>
        <taxon>Phasianidae</taxon>
        <taxon>Perdicinae</taxon>
        <taxon>Bambusicola</taxon>
    </lineage>
</organism>
<dbReference type="FunFam" id="2.30.29.170:FF:000003">
    <property type="entry name" value="EF-hand domain (C-terminal) containing 1"/>
    <property type="match status" value="1"/>
</dbReference>
<dbReference type="SUPFAM" id="SSF47473">
    <property type="entry name" value="EF-hand"/>
    <property type="match status" value="1"/>
</dbReference>
<accession>A0A2P4THZ6</accession>